<dbReference type="STRING" id="933852.A0A0C3AX32"/>
<accession>A0A0C3AX32</accession>
<organism evidence="3 4">
    <name type="scientific">Serendipita vermifera MAFF 305830</name>
    <dbReference type="NCBI Taxonomy" id="933852"/>
    <lineage>
        <taxon>Eukaryota</taxon>
        <taxon>Fungi</taxon>
        <taxon>Dikarya</taxon>
        <taxon>Basidiomycota</taxon>
        <taxon>Agaricomycotina</taxon>
        <taxon>Agaricomycetes</taxon>
        <taxon>Sebacinales</taxon>
        <taxon>Serendipitaceae</taxon>
        <taxon>Serendipita</taxon>
    </lineage>
</organism>
<name>A0A0C3AX32_SERVB</name>
<dbReference type="PANTHER" id="PTHR24413">
    <property type="entry name" value="SPECKLE-TYPE POZ PROTEIN"/>
    <property type="match status" value="1"/>
</dbReference>
<dbReference type="CDD" id="cd18186">
    <property type="entry name" value="BTB_POZ_ZBTB_KLHL-like"/>
    <property type="match status" value="1"/>
</dbReference>
<reference evidence="4" key="2">
    <citation type="submission" date="2015-01" db="EMBL/GenBank/DDBJ databases">
        <title>Evolutionary Origins and Diversification of the Mycorrhizal Mutualists.</title>
        <authorList>
            <consortium name="DOE Joint Genome Institute"/>
            <consortium name="Mycorrhizal Genomics Consortium"/>
            <person name="Kohler A."/>
            <person name="Kuo A."/>
            <person name="Nagy L.G."/>
            <person name="Floudas D."/>
            <person name="Copeland A."/>
            <person name="Barry K.W."/>
            <person name="Cichocki N."/>
            <person name="Veneault-Fourrey C."/>
            <person name="LaButti K."/>
            <person name="Lindquist E.A."/>
            <person name="Lipzen A."/>
            <person name="Lundell T."/>
            <person name="Morin E."/>
            <person name="Murat C."/>
            <person name="Riley R."/>
            <person name="Ohm R."/>
            <person name="Sun H."/>
            <person name="Tunlid A."/>
            <person name="Henrissat B."/>
            <person name="Grigoriev I.V."/>
            <person name="Hibbett D.S."/>
            <person name="Martin F."/>
        </authorList>
    </citation>
    <scope>NUCLEOTIDE SEQUENCE [LARGE SCALE GENOMIC DNA]</scope>
    <source>
        <strain evidence="4">MAFF 305830</strain>
    </source>
</reference>
<feature type="region of interest" description="Disordered" evidence="1">
    <location>
        <begin position="353"/>
        <end position="376"/>
    </location>
</feature>
<proteinExistence type="predicted"/>
<feature type="compositionally biased region" description="Polar residues" evidence="1">
    <location>
        <begin position="534"/>
        <end position="555"/>
    </location>
</feature>
<dbReference type="Pfam" id="PF00651">
    <property type="entry name" value="BTB"/>
    <property type="match status" value="1"/>
</dbReference>
<dbReference type="HOGENOM" id="CLU_011083_0_0_1"/>
<dbReference type="InterPro" id="IPR011333">
    <property type="entry name" value="SKP1/BTB/POZ_sf"/>
</dbReference>
<evidence type="ECO:0000313" key="3">
    <source>
        <dbReference type="EMBL" id="KIM29080.1"/>
    </source>
</evidence>
<feature type="compositionally biased region" description="Low complexity" evidence="1">
    <location>
        <begin position="19"/>
        <end position="35"/>
    </location>
</feature>
<gene>
    <name evidence="3" type="ORF">M408DRAFT_329095</name>
</gene>
<evidence type="ECO:0000259" key="2">
    <source>
        <dbReference type="PROSITE" id="PS50097"/>
    </source>
</evidence>
<dbReference type="Proteomes" id="UP000054097">
    <property type="component" value="Unassembled WGS sequence"/>
</dbReference>
<dbReference type="SUPFAM" id="SSF54695">
    <property type="entry name" value="POZ domain"/>
    <property type="match status" value="1"/>
</dbReference>
<sequence length="727" mass="79384">MADLPGQSGYTTPRHLQRSGRPSVSSPRPSSSSSPLARAQWPWTNTLQYVQRPSSAMSSQAGMSTVHNWEASPSSSLSGNQQPWSATPKSAVVQPSLHISPEYEDHGIRQWNFSAFEWTVPNVRELKKFVEGQSSISAPASIHSDDSHASNPSGAPSLLRETPVVDGKFKLEIGRAPQTEDVTTSTVTVTGINEEGISHAIPASPPPQGSSTVSTTLSLCLTSLQLDYDQTCEIATTIMVGIKANTDFVGQRGARAEWVWEFWDDFVFRKGSEFWECNLPALPTLLDNPRISASDSFTLSIQLHTPVGPHFPQQPAAYYVPKDLLDGLEASLDNSNTGDVQFVCLERFSPPSQMGMESATTPISPSTPTSSSGLPPPMARKRVIYAHSDILTRRSEYFSTLISSSFRESSSALDRERGRMMHTIVVEDADFVTVYWLLKYLYCDWLLFREDDDPRAAVDGIGAGWSARWLSQGNEWEWKTFSGKTGQFEDSVDEESTAKSVASDSISAGSIISDGSHNNKAANLAPPIPPVSTRMPSRTGASSSLRPSTSTQAATTRRPAKLPLTTTNISAAATHSSSPSRSSPPQQQHSHYYPLSPSQARVGSNRHQHDPHEHPTPAPPAASALSVYQLAHRYRIPGLQHLALEHMMSSLAVASAFSLLLATCFWPELNDMVQDYIVEHWSEVSGSPHFETCCLEVAAGEWGPEGGKTLASLFRRLHSPTVRFTHS</sequence>
<feature type="region of interest" description="Disordered" evidence="1">
    <location>
        <begin position="1"/>
        <end position="39"/>
    </location>
</feature>
<dbReference type="PROSITE" id="PS50097">
    <property type="entry name" value="BTB"/>
    <property type="match status" value="1"/>
</dbReference>
<feature type="domain" description="BTB" evidence="2">
    <location>
        <begin position="382"/>
        <end position="450"/>
    </location>
</feature>
<evidence type="ECO:0000256" key="1">
    <source>
        <dbReference type="SAM" id="MobiDB-lite"/>
    </source>
</evidence>
<dbReference type="InterPro" id="IPR000210">
    <property type="entry name" value="BTB/POZ_dom"/>
</dbReference>
<keyword evidence="4" id="KW-1185">Reference proteome</keyword>
<feature type="region of interest" description="Disordered" evidence="1">
    <location>
        <begin position="138"/>
        <end position="160"/>
    </location>
</feature>
<feature type="region of interest" description="Disordered" evidence="1">
    <location>
        <begin position="54"/>
        <end position="89"/>
    </location>
</feature>
<feature type="compositionally biased region" description="Low complexity" evidence="1">
    <location>
        <begin position="570"/>
        <end position="591"/>
    </location>
</feature>
<feature type="region of interest" description="Disordered" evidence="1">
    <location>
        <begin position="510"/>
        <end position="621"/>
    </location>
</feature>
<feature type="compositionally biased region" description="Polar residues" evidence="1">
    <location>
        <begin position="54"/>
        <end position="88"/>
    </location>
</feature>
<dbReference type="Gene3D" id="3.30.710.10">
    <property type="entry name" value="Potassium Channel Kv1.1, Chain A"/>
    <property type="match status" value="1"/>
</dbReference>
<dbReference type="OrthoDB" id="288590at2759"/>
<reference evidence="3 4" key="1">
    <citation type="submission" date="2014-04" db="EMBL/GenBank/DDBJ databases">
        <authorList>
            <consortium name="DOE Joint Genome Institute"/>
            <person name="Kuo A."/>
            <person name="Zuccaro A."/>
            <person name="Kohler A."/>
            <person name="Nagy L.G."/>
            <person name="Floudas D."/>
            <person name="Copeland A."/>
            <person name="Barry K.W."/>
            <person name="Cichocki N."/>
            <person name="Veneault-Fourrey C."/>
            <person name="LaButti K."/>
            <person name="Lindquist E.A."/>
            <person name="Lipzen A."/>
            <person name="Lundell T."/>
            <person name="Morin E."/>
            <person name="Murat C."/>
            <person name="Sun H."/>
            <person name="Tunlid A."/>
            <person name="Henrissat B."/>
            <person name="Grigoriev I.V."/>
            <person name="Hibbett D.S."/>
            <person name="Martin F."/>
            <person name="Nordberg H.P."/>
            <person name="Cantor M.N."/>
            <person name="Hua S.X."/>
        </authorList>
    </citation>
    <scope>NUCLEOTIDE SEQUENCE [LARGE SCALE GENOMIC DNA]</scope>
    <source>
        <strain evidence="3 4">MAFF 305830</strain>
    </source>
</reference>
<protein>
    <recommendedName>
        <fullName evidence="2">BTB domain-containing protein</fullName>
    </recommendedName>
</protein>
<evidence type="ECO:0000313" key="4">
    <source>
        <dbReference type="Proteomes" id="UP000054097"/>
    </source>
</evidence>
<feature type="compositionally biased region" description="Low complexity" evidence="1">
    <location>
        <begin position="358"/>
        <end position="373"/>
    </location>
</feature>
<dbReference type="EMBL" id="KN824290">
    <property type="protein sequence ID" value="KIM29080.1"/>
    <property type="molecule type" value="Genomic_DNA"/>
</dbReference>
<dbReference type="AlphaFoldDB" id="A0A0C3AX32"/>